<accession>A0ABX0IRP0</accession>
<gene>
    <name evidence="1" type="ORF">FIA58_002575</name>
</gene>
<name>A0ABX0IRP0_9FLAO</name>
<keyword evidence="2" id="KW-1185">Reference proteome</keyword>
<organism evidence="1 2">
    <name type="scientific">Flavobacterium jejuense</name>
    <dbReference type="NCBI Taxonomy" id="1544455"/>
    <lineage>
        <taxon>Bacteria</taxon>
        <taxon>Pseudomonadati</taxon>
        <taxon>Bacteroidota</taxon>
        <taxon>Flavobacteriia</taxon>
        <taxon>Flavobacteriales</taxon>
        <taxon>Flavobacteriaceae</taxon>
        <taxon>Flavobacterium</taxon>
    </lineage>
</organism>
<protein>
    <submittedName>
        <fullName evidence="1">Uncharacterized protein</fullName>
    </submittedName>
</protein>
<dbReference type="RefSeq" id="WP_140959715.1">
    <property type="nucleotide sequence ID" value="NZ_VEVQ02000001.1"/>
</dbReference>
<reference evidence="1 2" key="2">
    <citation type="submission" date="2020-02" db="EMBL/GenBank/DDBJ databases">
        <title>Flavobacterium profundi sp. nov., isolated from a deep-sea seamount.</title>
        <authorList>
            <person name="Zhang D.-C."/>
        </authorList>
    </citation>
    <scope>NUCLEOTIDE SEQUENCE [LARGE SCALE GENOMIC DNA]</scope>
    <source>
        <strain evidence="1 2">EC11</strain>
    </source>
</reference>
<dbReference type="Proteomes" id="UP000817854">
    <property type="component" value="Unassembled WGS sequence"/>
</dbReference>
<sequence>MTFEEQIKKLVAEFEAKSKEVAKQLNTYADEIEKNGEVLQDNGTLFSIKSDEYTYNFEWKEVSFHVPIPEIGKNQQRVVLKLPEITMENREIIFDVPTTRMVDKKIGEKPEMTCGWKITKVGFGLKTKTWQCTTKWTPIITAIPEVVMKEHKIITKIPKIVFKDKELIYDMPSITIRMKLVKFNCLVITSVNYDGEEEAIETTSKKIESKQAELNVLSLSFENQLESLTIQMINEEFDTAELKVREQFEPITSDYESSIVECKNTIRDLKNNNAVDALKVEENKLNDLIAKLKKAVEPMENILSDLLKDRLNAIKEVESK</sequence>
<reference evidence="2" key="1">
    <citation type="submission" date="2019-05" db="EMBL/GenBank/DDBJ databases">
        <title>Flavobacterium profundi sp. nov., isolated from a deep-sea seamount.</title>
        <authorList>
            <person name="Zhang D.-C."/>
        </authorList>
    </citation>
    <scope>NUCLEOTIDE SEQUENCE [LARGE SCALE GENOMIC DNA]</scope>
    <source>
        <strain evidence="2">EC11</strain>
    </source>
</reference>
<proteinExistence type="predicted"/>
<dbReference type="EMBL" id="VEVQ02000001">
    <property type="protein sequence ID" value="NHN24549.1"/>
    <property type="molecule type" value="Genomic_DNA"/>
</dbReference>
<evidence type="ECO:0000313" key="1">
    <source>
        <dbReference type="EMBL" id="NHN24549.1"/>
    </source>
</evidence>
<evidence type="ECO:0000313" key="2">
    <source>
        <dbReference type="Proteomes" id="UP000817854"/>
    </source>
</evidence>
<comment type="caution">
    <text evidence="1">The sequence shown here is derived from an EMBL/GenBank/DDBJ whole genome shotgun (WGS) entry which is preliminary data.</text>
</comment>